<evidence type="ECO:0000313" key="8">
    <source>
        <dbReference type="Proteomes" id="UP000179807"/>
    </source>
</evidence>
<dbReference type="OrthoDB" id="14246at2759"/>
<evidence type="ECO:0000256" key="4">
    <source>
        <dbReference type="ARBA" id="ARBA00022989"/>
    </source>
</evidence>
<protein>
    <submittedName>
        <fullName evidence="7">Uncharacterized protein</fullName>
    </submittedName>
</protein>
<dbReference type="PANTHER" id="PTHR12050">
    <property type="entry name" value="LEPTIN RECEPTOR-RELATED"/>
    <property type="match status" value="1"/>
</dbReference>
<dbReference type="InterPro" id="IPR007262">
    <property type="entry name" value="Vps55/LEPROT"/>
</dbReference>
<dbReference type="AlphaFoldDB" id="A0A1J4JTA4"/>
<accession>A0A1J4JTA4</accession>
<keyword evidence="4 6" id="KW-1133">Transmembrane helix</keyword>
<dbReference type="Proteomes" id="UP000179807">
    <property type="component" value="Unassembled WGS sequence"/>
</dbReference>
<comment type="subcellular location">
    <subcellularLocation>
        <location evidence="1">Membrane</location>
        <topology evidence="1">Multi-pass membrane protein</topology>
    </subcellularLocation>
</comment>
<keyword evidence="5 6" id="KW-0472">Membrane</keyword>
<dbReference type="VEuPathDB" id="TrichDB:TRFO_31042"/>
<comment type="caution">
    <text evidence="7">The sequence shown here is derived from an EMBL/GenBank/DDBJ whole genome shotgun (WGS) entry which is preliminary data.</text>
</comment>
<dbReference type="Pfam" id="PF04133">
    <property type="entry name" value="Vps55"/>
    <property type="match status" value="1"/>
</dbReference>
<keyword evidence="8" id="KW-1185">Reference proteome</keyword>
<dbReference type="GO" id="GO:0016020">
    <property type="term" value="C:membrane"/>
    <property type="evidence" value="ECO:0007669"/>
    <property type="project" value="UniProtKB-SubCell"/>
</dbReference>
<dbReference type="EMBL" id="MLAK01000887">
    <property type="protein sequence ID" value="OHT01970.1"/>
    <property type="molecule type" value="Genomic_DNA"/>
</dbReference>
<keyword evidence="3 6" id="KW-0812">Transmembrane</keyword>
<feature type="transmembrane region" description="Helical" evidence="6">
    <location>
        <begin position="56"/>
        <end position="79"/>
    </location>
</feature>
<gene>
    <name evidence="7" type="ORF">TRFO_31042</name>
</gene>
<feature type="transmembrane region" description="Helical" evidence="6">
    <location>
        <begin position="86"/>
        <end position="108"/>
    </location>
</feature>
<dbReference type="GeneID" id="94842408"/>
<dbReference type="GO" id="GO:0032511">
    <property type="term" value="P:late endosome to vacuole transport via multivesicular body sorting pathway"/>
    <property type="evidence" value="ECO:0007669"/>
    <property type="project" value="TreeGrafter"/>
</dbReference>
<feature type="transmembrane region" description="Helical" evidence="6">
    <location>
        <begin position="148"/>
        <end position="169"/>
    </location>
</feature>
<feature type="transmembrane region" description="Helical" evidence="6">
    <location>
        <begin position="120"/>
        <end position="141"/>
    </location>
</feature>
<evidence type="ECO:0000256" key="2">
    <source>
        <dbReference type="ARBA" id="ARBA00005645"/>
    </source>
</evidence>
<evidence type="ECO:0000256" key="6">
    <source>
        <dbReference type="SAM" id="Phobius"/>
    </source>
</evidence>
<comment type="similarity">
    <text evidence="2">Belongs to the OB-RGRP/VPS55 family.</text>
</comment>
<dbReference type="RefSeq" id="XP_068355106.1">
    <property type="nucleotide sequence ID" value="XM_068507704.1"/>
</dbReference>
<name>A0A1J4JTA4_9EUKA</name>
<evidence type="ECO:0000256" key="5">
    <source>
        <dbReference type="ARBA" id="ARBA00023136"/>
    </source>
</evidence>
<dbReference type="GO" id="GO:0005768">
    <property type="term" value="C:endosome"/>
    <property type="evidence" value="ECO:0007669"/>
    <property type="project" value="TreeGrafter"/>
</dbReference>
<evidence type="ECO:0000256" key="3">
    <source>
        <dbReference type="ARBA" id="ARBA00022692"/>
    </source>
</evidence>
<proteinExistence type="inferred from homology"/>
<dbReference type="PANTHER" id="PTHR12050:SF0">
    <property type="entry name" value="RH04491P"/>
    <property type="match status" value="1"/>
</dbReference>
<evidence type="ECO:0000256" key="1">
    <source>
        <dbReference type="ARBA" id="ARBA00004141"/>
    </source>
</evidence>
<organism evidence="7 8">
    <name type="scientific">Tritrichomonas foetus</name>
    <dbReference type="NCBI Taxonomy" id="1144522"/>
    <lineage>
        <taxon>Eukaryota</taxon>
        <taxon>Metamonada</taxon>
        <taxon>Parabasalia</taxon>
        <taxon>Tritrichomonadida</taxon>
        <taxon>Tritrichomonadidae</taxon>
        <taxon>Tritrichomonas</taxon>
    </lineage>
</organism>
<sequence length="177" mass="20070">MKNLLSWTNLFNLHFLKNDRNSHKFNRHNFYDHSKSYCTQQKLFFFYSERNKMVQAVPLVVLGVFATVSIVLFIGGCAITKNWYPLFIIIPAILTCVAAYLFVVTGQGGLEGGWISKDTYLFFVVVFGVSIIGLPLVFYHCSIINWKALAMHLAGDVATGIGFGLFVWLSQKYSDAY</sequence>
<evidence type="ECO:0000313" key="7">
    <source>
        <dbReference type="EMBL" id="OHT01970.1"/>
    </source>
</evidence>
<reference evidence="7" key="1">
    <citation type="submission" date="2016-10" db="EMBL/GenBank/DDBJ databases">
        <authorList>
            <person name="Benchimol M."/>
            <person name="Almeida L.G."/>
            <person name="Vasconcelos A.T."/>
            <person name="Perreira-Neves A."/>
            <person name="Rosa I.A."/>
            <person name="Tasca T."/>
            <person name="Bogo M.R."/>
            <person name="de Souza W."/>
        </authorList>
    </citation>
    <scope>NUCLEOTIDE SEQUENCE [LARGE SCALE GENOMIC DNA]</scope>
    <source>
        <strain evidence="7">K</strain>
    </source>
</reference>